<evidence type="ECO:0000259" key="7">
    <source>
        <dbReference type="PROSITE" id="PS50888"/>
    </source>
</evidence>
<dbReference type="InterPro" id="IPR050283">
    <property type="entry name" value="E-box_TF_Regulators"/>
</dbReference>
<dbReference type="GO" id="GO:0046983">
    <property type="term" value="F:protein dimerization activity"/>
    <property type="evidence" value="ECO:0007669"/>
    <property type="project" value="InterPro"/>
</dbReference>
<feature type="domain" description="BHLH" evidence="7">
    <location>
        <begin position="65"/>
        <end position="117"/>
    </location>
</feature>
<sequence>MWEEHRVENPPRNLQPNLHTQLSQLVVCDNSGNCVRNSECRCNMPRKRRSTETDSDDDLDDAKHPQRNAANARERARMRVLSKAFCRLKTTLPWVPADTKLSKLDTLRLATSYIAHLRAVLMDQPTWPFSFQRPDSSTDAGGEREQQPWGDVPIQPVVRDKDISYYY</sequence>
<evidence type="ECO:0000256" key="1">
    <source>
        <dbReference type="ARBA" id="ARBA00004123"/>
    </source>
</evidence>
<evidence type="ECO:0000256" key="5">
    <source>
        <dbReference type="ARBA" id="ARBA00023242"/>
    </source>
</evidence>
<keyword evidence="3" id="KW-0238">DNA-binding</keyword>
<name>A0AAV8VZS5_9CUCU</name>
<reference evidence="8 9" key="1">
    <citation type="journal article" date="2023" name="Insect Mol. Biol.">
        <title>Genome sequencing provides insights into the evolution of gene families encoding plant cell wall-degrading enzymes in longhorned beetles.</title>
        <authorList>
            <person name="Shin N.R."/>
            <person name="Okamura Y."/>
            <person name="Kirsch R."/>
            <person name="Pauchet Y."/>
        </authorList>
    </citation>
    <scope>NUCLEOTIDE SEQUENCE [LARGE SCALE GENOMIC DNA]</scope>
    <source>
        <strain evidence="8">EAD_L_NR</strain>
    </source>
</reference>
<dbReference type="CDD" id="cd11423">
    <property type="entry name" value="bHLH_TS_musculin_like"/>
    <property type="match status" value="1"/>
</dbReference>
<accession>A0AAV8VZS5</accession>
<dbReference type="FunFam" id="4.10.280.10:FF:000010">
    <property type="entry name" value="Scleraxis bHLH transcription factor"/>
    <property type="match status" value="1"/>
</dbReference>
<evidence type="ECO:0000256" key="4">
    <source>
        <dbReference type="ARBA" id="ARBA00023163"/>
    </source>
</evidence>
<feature type="region of interest" description="Disordered" evidence="6">
    <location>
        <begin position="45"/>
        <end position="74"/>
    </location>
</feature>
<dbReference type="PANTHER" id="PTHR23349">
    <property type="entry name" value="BASIC HELIX-LOOP-HELIX TRANSCRIPTION FACTOR, TWIST"/>
    <property type="match status" value="1"/>
</dbReference>
<dbReference type="Pfam" id="PF00010">
    <property type="entry name" value="HLH"/>
    <property type="match status" value="1"/>
</dbReference>
<dbReference type="GO" id="GO:0005634">
    <property type="term" value="C:nucleus"/>
    <property type="evidence" value="ECO:0007669"/>
    <property type="project" value="UniProtKB-SubCell"/>
</dbReference>
<dbReference type="PROSITE" id="PS50888">
    <property type="entry name" value="BHLH"/>
    <property type="match status" value="1"/>
</dbReference>
<evidence type="ECO:0000256" key="6">
    <source>
        <dbReference type="SAM" id="MobiDB-lite"/>
    </source>
</evidence>
<keyword evidence="2" id="KW-0805">Transcription regulation</keyword>
<gene>
    <name evidence="8" type="ORF">NQ315_006337</name>
</gene>
<dbReference type="InterPro" id="IPR011598">
    <property type="entry name" value="bHLH_dom"/>
</dbReference>
<keyword evidence="9" id="KW-1185">Reference proteome</keyword>
<dbReference type="GO" id="GO:0000977">
    <property type="term" value="F:RNA polymerase II transcription regulatory region sequence-specific DNA binding"/>
    <property type="evidence" value="ECO:0007669"/>
    <property type="project" value="TreeGrafter"/>
</dbReference>
<dbReference type="GO" id="GO:0000981">
    <property type="term" value="F:DNA-binding transcription factor activity, RNA polymerase II-specific"/>
    <property type="evidence" value="ECO:0007669"/>
    <property type="project" value="TreeGrafter"/>
</dbReference>
<evidence type="ECO:0000256" key="3">
    <source>
        <dbReference type="ARBA" id="ARBA00023125"/>
    </source>
</evidence>
<feature type="region of interest" description="Disordered" evidence="6">
    <location>
        <begin position="131"/>
        <end position="153"/>
    </location>
</feature>
<dbReference type="EMBL" id="JANEYG010000016">
    <property type="protein sequence ID" value="KAJ8919808.1"/>
    <property type="molecule type" value="Genomic_DNA"/>
</dbReference>
<dbReference type="SUPFAM" id="SSF47459">
    <property type="entry name" value="HLH, helix-loop-helix DNA-binding domain"/>
    <property type="match status" value="1"/>
</dbReference>
<dbReference type="PANTHER" id="PTHR23349:SF72">
    <property type="entry name" value="HLH54F"/>
    <property type="match status" value="1"/>
</dbReference>
<protein>
    <recommendedName>
        <fullName evidence="7">BHLH domain-containing protein</fullName>
    </recommendedName>
</protein>
<dbReference type="Proteomes" id="UP001159042">
    <property type="component" value="Unassembled WGS sequence"/>
</dbReference>
<keyword evidence="5" id="KW-0539">Nucleus</keyword>
<evidence type="ECO:0000313" key="8">
    <source>
        <dbReference type="EMBL" id="KAJ8919808.1"/>
    </source>
</evidence>
<dbReference type="SMART" id="SM00353">
    <property type="entry name" value="HLH"/>
    <property type="match status" value="1"/>
</dbReference>
<dbReference type="AlphaFoldDB" id="A0AAV8VZS5"/>
<evidence type="ECO:0000313" key="9">
    <source>
        <dbReference type="Proteomes" id="UP001159042"/>
    </source>
</evidence>
<evidence type="ECO:0000256" key="2">
    <source>
        <dbReference type="ARBA" id="ARBA00023015"/>
    </source>
</evidence>
<dbReference type="InterPro" id="IPR036638">
    <property type="entry name" value="HLH_DNA-bd_sf"/>
</dbReference>
<keyword evidence="4" id="KW-0804">Transcription</keyword>
<dbReference type="GO" id="GO:0032502">
    <property type="term" value="P:developmental process"/>
    <property type="evidence" value="ECO:0007669"/>
    <property type="project" value="TreeGrafter"/>
</dbReference>
<comment type="subcellular location">
    <subcellularLocation>
        <location evidence="1">Nucleus</location>
    </subcellularLocation>
</comment>
<comment type="caution">
    <text evidence="8">The sequence shown here is derived from an EMBL/GenBank/DDBJ whole genome shotgun (WGS) entry which is preliminary data.</text>
</comment>
<organism evidence="8 9">
    <name type="scientific">Exocentrus adspersus</name>
    <dbReference type="NCBI Taxonomy" id="1586481"/>
    <lineage>
        <taxon>Eukaryota</taxon>
        <taxon>Metazoa</taxon>
        <taxon>Ecdysozoa</taxon>
        <taxon>Arthropoda</taxon>
        <taxon>Hexapoda</taxon>
        <taxon>Insecta</taxon>
        <taxon>Pterygota</taxon>
        <taxon>Neoptera</taxon>
        <taxon>Endopterygota</taxon>
        <taxon>Coleoptera</taxon>
        <taxon>Polyphaga</taxon>
        <taxon>Cucujiformia</taxon>
        <taxon>Chrysomeloidea</taxon>
        <taxon>Cerambycidae</taxon>
        <taxon>Lamiinae</taxon>
        <taxon>Acanthocinini</taxon>
        <taxon>Exocentrus</taxon>
    </lineage>
</organism>
<proteinExistence type="predicted"/>
<dbReference type="Gene3D" id="4.10.280.10">
    <property type="entry name" value="Helix-loop-helix DNA-binding domain"/>
    <property type="match status" value="1"/>
</dbReference>